<dbReference type="AlphaFoldDB" id="A0A7W9FJH3"/>
<dbReference type="InterPro" id="IPR036365">
    <property type="entry name" value="PGBD-like_sf"/>
</dbReference>
<dbReference type="InterPro" id="IPR036366">
    <property type="entry name" value="PGBDSf"/>
</dbReference>
<feature type="region of interest" description="Disordered" evidence="1">
    <location>
        <begin position="1"/>
        <end position="25"/>
    </location>
</feature>
<dbReference type="Gene3D" id="1.10.101.10">
    <property type="entry name" value="PGBD-like superfamily/PGBD"/>
    <property type="match status" value="2"/>
</dbReference>
<proteinExistence type="predicted"/>
<gene>
    <name evidence="3" type="ORF">GGQ63_000759</name>
</gene>
<reference evidence="3 4" key="1">
    <citation type="submission" date="2020-08" db="EMBL/GenBank/DDBJ databases">
        <title>Genomic Encyclopedia of Type Strains, Phase IV (KMG-IV): sequencing the most valuable type-strain genomes for metagenomic binning, comparative biology and taxonomic classification.</title>
        <authorList>
            <person name="Goeker M."/>
        </authorList>
    </citation>
    <scope>NUCLEOTIDE SEQUENCE [LARGE SCALE GENOMIC DNA]</scope>
    <source>
        <strain evidence="3 4">DSM 16268</strain>
    </source>
</reference>
<dbReference type="SUPFAM" id="SSF47090">
    <property type="entry name" value="PGBD-like"/>
    <property type="match status" value="2"/>
</dbReference>
<comment type="caution">
    <text evidence="3">The sequence shown here is derived from an EMBL/GenBank/DDBJ whole genome shotgun (WGS) entry which is preliminary data.</text>
</comment>
<keyword evidence="3" id="KW-0378">Hydrolase</keyword>
<feature type="domain" description="Peptidoglycan binding-like" evidence="2">
    <location>
        <begin position="116"/>
        <end position="170"/>
    </location>
</feature>
<dbReference type="GO" id="GO:0016787">
    <property type="term" value="F:hydrolase activity"/>
    <property type="evidence" value="ECO:0007669"/>
    <property type="project" value="UniProtKB-KW"/>
</dbReference>
<keyword evidence="4" id="KW-1185">Reference proteome</keyword>
<dbReference type="Pfam" id="PF01471">
    <property type="entry name" value="PG_binding_1"/>
    <property type="match status" value="2"/>
</dbReference>
<dbReference type="Proteomes" id="UP000523821">
    <property type="component" value="Unassembled WGS sequence"/>
</dbReference>
<feature type="region of interest" description="Disordered" evidence="1">
    <location>
        <begin position="174"/>
        <end position="207"/>
    </location>
</feature>
<accession>A0A7W9FJH3</accession>
<dbReference type="EMBL" id="JACHOO010000002">
    <property type="protein sequence ID" value="MBB5751707.1"/>
    <property type="molecule type" value="Genomic_DNA"/>
</dbReference>
<feature type="compositionally biased region" description="Pro residues" evidence="1">
    <location>
        <begin position="174"/>
        <end position="189"/>
    </location>
</feature>
<evidence type="ECO:0000256" key="1">
    <source>
        <dbReference type="SAM" id="MobiDB-lite"/>
    </source>
</evidence>
<feature type="domain" description="Peptidoglycan binding-like" evidence="2">
    <location>
        <begin position="210"/>
        <end position="264"/>
    </location>
</feature>
<dbReference type="RefSeq" id="WP_183852713.1">
    <property type="nucleotide sequence ID" value="NZ_JACHOO010000002.1"/>
</dbReference>
<feature type="compositionally biased region" description="Low complexity" evidence="1">
    <location>
        <begin position="81"/>
        <end position="102"/>
    </location>
</feature>
<feature type="region of interest" description="Disordered" evidence="1">
    <location>
        <begin position="81"/>
        <end position="116"/>
    </location>
</feature>
<evidence type="ECO:0000313" key="4">
    <source>
        <dbReference type="Proteomes" id="UP000523821"/>
    </source>
</evidence>
<evidence type="ECO:0000259" key="2">
    <source>
        <dbReference type="Pfam" id="PF01471"/>
    </source>
</evidence>
<name>A0A7W9FJH3_9HYPH</name>
<dbReference type="InterPro" id="IPR002477">
    <property type="entry name" value="Peptidoglycan-bd-like"/>
</dbReference>
<organism evidence="3 4">
    <name type="scientific">Prosthecomicrobium pneumaticum</name>
    <dbReference type="NCBI Taxonomy" id="81895"/>
    <lineage>
        <taxon>Bacteria</taxon>
        <taxon>Pseudomonadati</taxon>
        <taxon>Pseudomonadota</taxon>
        <taxon>Alphaproteobacteria</taxon>
        <taxon>Hyphomicrobiales</taxon>
        <taxon>Kaistiaceae</taxon>
        <taxon>Prosthecomicrobium</taxon>
    </lineage>
</organism>
<evidence type="ECO:0000313" key="3">
    <source>
        <dbReference type="EMBL" id="MBB5751707.1"/>
    </source>
</evidence>
<sequence>MPEPRRAATGRPARRPATKREEESPGLFGRLAGLVAAHPAEAGGTLIAVVTLGAIIGNAAFLQTKRHPDPFFATRGAAVSAAPASAGPGPDASAATAGRAATPPLPQAPPSETEKARVAAIQRSLAALSLYGGPVDGLTGGRTKAAIVAYQRREGLAPDGEPTEALLERLRAAVPPPPQPRSAAEPPPAGTDAAATGSVPAPHPAPRDRGRVVALQAALNGLGYGPLDLDGRMGEATAEAIRRFELDNGMPISGLVDEDLIATMIRIGAMKPR</sequence>
<protein>
    <submittedName>
        <fullName evidence="3">Peptidoglycan hydrolase-like protein with peptidoglycan-binding domain</fullName>
    </submittedName>
</protein>